<proteinExistence type="inferred from homology"/>
<dbReference type="KEGG" id="pmet:G4Y79_14385"/>
<evidence type="ECO:0000256" key="3">
    <source>
        <dbReference type="ARBA" id="ARBA00022741"/>
    </source>
</evidence>
<keyword evidence="7 11" id="KW-0030">Aminoacyl-tRNA synthetase</keyword>
<organism evidence="13 14">
    <name type="scientific">Phototrophicus methaneseepsis</name>
    <dbReference type="NCBI Taxonomy" id="2710758"/>
    <lineage>
        <taxon>Bacteria</taxon>
        <taxon>Bacillati</taxon>
        <taxon>Chloroflexota</taxon>
        <taxon>Candidatus Thermofontia</taxon>
        <taxon>Phototrophicales</taxon>
        <taxon>Phototrophicaceae</taxon>
        <taxon>Phototrophicus</taxon>
    </lineage>
</organism>
<dbReference type="Gene3D" id="1.10.240.10">
    <property type="entry name" value="Tyrosyl-Transfer RNA Synthetase"/>
    <property type="match status" value="1"/>
</dbReference>
<evidence type="ECO:0000256" key="5">
    <source>
        <dbReference type="ARBA" id="ARBA00022884"/>
    </source>
</evidence>
<evidence type="ECO:0000256" key="10">
    <source>
        <dbReference type="PROSITE-ProRule" id="PRU00182"/>
    </source>
</evidence>
<dbReference type="SUPFAM" id="SSF55174">
    <property type="entry name" value="Alpha-L RNA-binding motif"/>
    <property type="match status" value="1"/>
</dbReference>
<dbReference type="PRINTS" id="PR01040">
    <property type="entry name" value="TRNASYNTHTYR"/>
</dbReference>
<evidence type="ECO:0000256" key="7">
    <source>
        <dbReference type="ARBA" id="ARBA00023146"/>
    </source>
</evidence>
<dbReference type="PANTHER" id="PTHR11766:SF1">
    <property type="entry name" value="TYROSINE--TRNA LIGASE"/>
    <property type="match status" value="1"/>
</dbReference>
<dbReference type="InterPro" id="IPR002307">
    <property type="entry name" value="Tyr-tRNA-ligase"/>
</dbReference>
<dbReference type="GO" id="GO:0004831">
    <property type="term" value="F:tyrosine-tRNA ligase activity"/>
    <property type="evidence" value="ECO:0007669"/>
    <property type="project" value="UniProtKB-UniRule"/>
</dbReference>
<evidence type="ECO:0000313" key="13">
    <source>
        <dbReference type="EMBL" id="QPC80896.1"/>
    </source>
</evidence>
<dbReference type="CDD" id="cd00805">
    <property type="entry name" value="TyrRS_core"/>
    <property type="match status" value="1"/>
</dbReference>
<dbReference type="Gene3D" id="3.40.50.620">
    <property type="entry name" value="HUPs"/>
    <property type="match status" value="1"/>
</dbReference>
<comment type="catalytic activity">
    <reaction evidence="8">
        <text>tRNA(Tyr) + L-tyrosine + ATP = L-tyrosyl-tRNA(Tyr) + AMP + diphosphate + H(+)</text>
        <dbReference type="Rhea" id="RHEA:10220"/>
        <dbReference type="Rhea" id="RHEA-COMP:9706"/>
        <dbReference type="Rhea" id="RHEA-COMP:9707"/>
        <dbReference type="ChEBI" id="CHEBI:15378"/>
        <dbReference type="ChEBI" id="CHEBI:30616"/>
        <dbReference type="ChEBI" id="CHEBI:33019"/>
        <dbReference type="ChEBI" id="CHEBI:58315"/>
        <dbReference type="ChEBI" id="CHEBI:78442"/>
        <dbReference type="ChEBI" id="CHEBI:78536"/>
        <dbReference type="ChEBI" id="CHEBI:456215"/>
        <dbReference type="EC" id="6.1.1.1"/>
    </reaction>
</comment>
<dbReference type="PANTHER" id="PTHR11766">
    <property type="entry name" value="TYROSYL-TRNA SYNTHETASE"/>
    <property type="match status" value="1"/>
</dbReference>
<keyword evidence="2 11" id="KW-0436">Ligase</keyword>
<dbReference type="InterPro" id="IPR054608">
    <property type="entry name" value="SYY-like_C"/>
</dbReference>
<dbReference type="NCBIfam" id="TIGR00234">
    <property type="entry name" value="tyrS"/>
    <property type="match status" value="1"/>
</dbReference>
<dbReference type="Pfam" id="PF00579">
    <property type="entry name" value="tRNA-synt_1b"/>
    <property type="match status" value="1"/>
</dbReference>
<gene>
    <name evidence="13" type="ORF">G4Y79_14385</name>
</gene>
<evidence type="ECO:0000256" key="11">
    <source>
        <dbReference type="RuleBase" id="RU363036"/>
    </source>
</evidence>
<evidence type="ECO:0000256" key="4">
    <source>
        <dbReference type="ARBA" id="ARBA00022840"/>
    </source>
</evidence>
<feature type="domain" description="Tyrosine--tRNA ligase SYY-like C-terminal" evidence="12">
    <location>
        <begin position="338"/>
        <end position="406"/>
    </location>
</feature>
<dbReference type="AlphaFoldDB" id="A0A7S8ICW2"/>
<evidence type="ECO:0000256" key="1">
    <source>
        <dbReference type="ARBA" id="ARBA00013160"/>
    </source>
</evidence>
<dbReference type="GO" id="GO:0005524">
    <property type="term" value="F:ATP binding"/>
    <property type="evidence" value="ECO:0007669"/>
    <property type="project" value="UniProtKB-KW"/>
</dbReference>
<dbReference type="PROSITE" id="PS50889">
    <property type="entry name" value="S4"/>
    <property type="match status" value="1"/>
</dbReference>
<dbReference type="SUPFAM" id="SSF52374">
    <property type="entry name" value="Nucleotidylyl transferase"/>
    <property type="match status" value="1"/>
</dbReference>
<evidence type="ECO:0000313" key="14">
    <source>
        <dbReference type="Proteomes" id="UP000594468"/>
    </source>
</evidence>
<dbReference type="InterPro" id="IPR014729">
    <property type="entry name" value="Rossmann-like_a/b/a_fold"/>
</dbReference>
<dbReference type="GO" id="GO:0005829">
    <property type="term" value="C:cytosol"/>
    <property type="evidence" value="ECO:0007669"/>
    <property type="project" value="TreeGrafter"/>
</dbReference>
<accession>A0A7S8ICW2</accession>
<name>A0A7S8ICW2_9CHLR</name>
<dbReference type="GO" id="GO:0003723">
    <property type="term" value="F:RNA binding"/>
    <property type="evidence" value="ECO:0007669"/>
    <property type="project" value="UniProtKB-KW"/>
</dbReference>
<keyword evidence="3 11" id="KW-0547">Nucleotide-binding</keyword>
<dbReference type="RefSeq" id="WP_195168971.1">
    <property type="nucleotide sequence ID" value="NZ_CP062983.1"/>
</dbReference>
<evidence type="ECO:0000256" key="2">
    <source>
        <dbReference type="ARBA" id="ARBA00022598"/>
    </source>
</evidence>
<dbReference type="Pfam" id="PF22421">
    <property type="entry name" value="SYY_C-terminal"/>
    <property type="match status" value="1"/>
</dbReference>
<keyword evidence="6 11" id="KW-0648">Protein biosynthesis</keyword>
<keyword evidence="4 11" id="KW-0067">ATP-binding</keyword>
<protein>
    <recommendedName>
        <fullName evidence="1 9">Tyrosine--tRNA ligase</fullName>
        <ecNumber evidence="1 9">6.1.1.1</ecNumber>
    </recommendedName>
</protein>
<dbReference type="InterPro" id="IPR002305">
    <property type="entry name" value="aa-tRNA-synth_Ic"/>
</dbReference>
<reference evidence="13 14" key="1">
    <citation type="submission" date="2020-02" db="EMBL/GenBank/DDBJ databases">
        <authorList>
            <person name="Zheng R.K."/>
            <person name="Sun C.M."/>
        </authorList>
    </citation>
    <scope>NUCLEOTIDE SEQUENCE [LARGE SCALE GENOMIC DNA]</scope>
    <source>
        <strain evidence="14">rifampicinis</strain>
    </source>
</reference>
<dbReference type="InterPro" id="IPR024088">
    <property type="entry name" value="Tyr-tRNA-ligase_bac-type"/>
</dbReference>
<dbReference type="GO" id="GO:0006437">
    <property type="term" value="P:tyrosyl-tRNA aminoacylation"/>
    <property type="evidence" value="ECO:0007669"/>
    <property type="project" value="UniProtKB-UniRule"/>
</dbReference>
<sequence length="410" mass="46042">MTTIDEQLDVLMSGAAYGDPQTKENMRAELRERLIEAEKEGRPLRVYAGYDPRKPDLHLGHTITMRKLRQFQDFGHEVIFLVGTFTSLIGDPSDKGEARDQLTMDEVEENAQTYAAQAFKILDPEKTTIRRNHEWLSGLTFADVIHMASNFTVQQFLTRENFSKRFDVGAPIYLHEFFYALMQAYDAVALETDVQVGGQDQLFNILVAGRKLQSAMGQKPQVAIIMGESLPGTDGSEKMSKSAGNHIPLMGEPWDMFGKVMSIPDDAMPIYHKLILGWQAEQLAELEKGLSDGSLHPNEAKMRLAREITMIFHGEDGAEAAQQRWDEVFRSKGDGIPDDIPESQLTEEKKVLDILRDLNMVSSGKEFKQLVQNGGIRVNSEKIDDAQMTLTPGDLPAVVQVGKRKFVRLV</sequence>
<dbReference type="EMBL" id="CP062983">
    <property type="protein sequence ID" value="QPC80896.1"/>
    <property type="molecule type" value="Genomic_DNA"/>
</dbReference>
<evidence type="ECO:0000256" key="9">
    <source>
        <dbReference type="NCBIfam" id="TIGR00234"/>
    </source>
</evidence>
<evidence type="ECO:0000256" key="6">
    <source>
        <dbReference type="ARBA" id="ARBA00022917"/>
    </source>
</evidence>
<evidence type="ECO:0000256" key="8">
    <source>
        <dbReference type="ARBA" id="ARBA00048248"/>
    </source>
</evidence>
<dbReference type="Proteomes" id="UP000594468">
    <property type="component" value="Chromosome"/>
</dbReference>
<dbReference type="EC" id="6.1.1.1" evidence="1 9"/>
<keyword evidence="14" id="KW-1185">Reference proteome</keyword>
<dbReference type="CDD" id="cd00165">
    <property type="entry name" value="S4"/>
    <property type="match status" value="1"/>
</dbReference>
<dbReference type="InterPro" id="IPR036986">
    <property type="entry name" value="S4_RNA-bd_sf"/>
</dbReference>
<keyword evidence="5 10" id="KW-0694">RNA-binding</keyword>
<dbReference type="Gene3D" id="3.10.290.10">
    <property type="entry name" value="RNA-binding S4 domain"/>
    <property type="match status" value="1"/>
</dbReference>
<evidence type="ECO:0000259" key="12">
    <source>
        <dbReference type="Pfam" id="PF22421"/>
    </source>
</evidence>
<comment type="similarity">
    <text evidence="11">Belongs to the class-I aminoacyl-tRNA synthetase family.</text>
</comment>